<dbReference type="InterPro" id="IPR002347">
    <property type="entry name" value="SDR_fam"/>
</dbReference>
<dbReference type="SUPFAM" id="SSF51735">
    <property type="entry name" value="NAD(P)-binding Rossmann-fold domains"/>
    <property type="match status" value="1"/>
</dbReference>
<comment type="similarity">
    <text evidence="1">Belongs to the short-chain dehydrogenases/reductases (SDR) family.</text>
</comment>
<accession>A0A5C7FA63</accession>
<proteinExistence type="inferred from homology"/>
<dbReference type="PRINTS" id="PR00080">
    <property type="entry name" value="SDRFAMILY"/>
</dbReference>
<reference evidence="3 4" key="1">
    <citation type="submission" date="2019-08" db="EMBL/GenBank/DDBJ databases">
        <title>Lewinella sp. strain SSH13 Genome sequencing and assembly.</title>
        <authorList>
            <person name="Kim I."/>
        </authorList>
    </citation>
    <scope>NUCLEOTIDE SEQUENCE [LARGE SCALE GENOMIC DNA]</scope>
    <source>
        <strain evidence="3 4">SSH13</strain>
    </source>
</reference>
<dbReference type="PANTHER" id="PTHR24321">
    <property type="entry name" value="DEHYDROGENASES, SHORT CHAIN"/>
    <property type="match status" value="1"/>
</dbReference>
<organism evidence="3 4">
    <name type="scientific">Neolewinella aurantiaca</name>
    <dbReference type="NCBI Taxonomy" id="2602767"/>
    <lineage>
        <taxon>Bacteria</taxon>
        <taxon>Pseudomonadati</taxon>
        <taxon>Bacteroidota</taxon>
        <taxon>Saprospiria</taxon>
        <taxon>Saprospirales</taxon>
        <taxon>Lewinellaceae</taxon>
        <taxon>Neolewinella</taxon>
    </lineage>
</organism>
<dbReference type="Gene3D" id="3.40.50.720">
    <property type="entry name" value="NAD(P)-binding Rossmann-like Domain"/>
    <property type="match status" value="1"/>
</dbReference>
<dbReference type="InterPro" id="IPR020904">
    <property type="entry name" value="Sc_DH/Rdtase_CS"/>
</dbReference>
<dbReference type="Pfam" id="PF13561">
    <property type="entry name" value="adh_short_C2"/>
    <property type="match status" value="1"/>
</dbReference>
<dbReference type="InterPro" id="IPR036291">
    <property type="entry name" value="NAD(P)-bd_dom_sf"/>
</dbReference>
<gene>
    <name evidence="3" type="ORF">FUA23_17830</name>
</gene>
<name>A0A5C7FA63_9BACT</name>
<sequence>MTNFSGKRVLITGGSGGIGTETARQFLDAGAYVMLVDINGEDLKKTKEKLDSDRLYIHTADVTKSEEVQAYVKEAKAAMGGIDVFFNNAGIEGPVMPIVDYPEEAFHKVIHVNILGVYLGLKYVMKEMADGGSIIITSSVAGHGGTPNMSGYVTSKHAVIGLMKVAALEGAASNIRVNTVHPSPVDNRMMRSIEDGFGGGKGDAVKSQFESQIPLGRYASENDVAKLVLFLAGDDATFLTGGQYSVDGGMSAL</sequence>
<evidence type="ECO:0000256" key="1">
    <source>
        <dbReference type="ARBA" id="ARBA00006484"/>
    </source>
</evidence>
<dbReference type="OrthoDB" id="9803333at2"/>
<evidence type="ECO:0000313" key="4">
    <source>
        <dbReference type="Proteomes" id="UP000321907"/>
    </source>
</evidence>
<dbReference type="FunFam" id="3.40.50.720:FF:000084">
    <property type="entry name" value="Short-chain dehydrogenase reductase"/>
    <property type="match status" value="1"/>
</dbReference>
<evidence type="ECO:0000256" key="2">
    <source>
        <dbReference type="ARBA" id="ARBA00023002"/>
    </source>
</evidence>
<dbReference type="AlphaFoldDB" id="A0A5C7FA63"/>
<protein>
    <submittedName>
        <fullName evidence="3">SDR family oxidoreductase</fullName>
    </submittedName>
</protein>
<keyword evidence="2" id="KW-0560">Oxidoreductase</keyword>
<dbReference type="PANTHER" id="PTHR24321:SF8">
    <property type="entry name" value="ESTRADIOL 17-BETA-DEHYDROGENASE 8-RELATED"/>
    <property type="match status" value="1"/>
</dbReference>
<comment type="caution">
    <text evidence="3">The sequence shown here is derived from an EMBL/GenBank/DDBJ whole genome shotgun (WGS) entry which is preliminary data.</text>
</comment>
<dbReference type="EMBL" id="VOXD01000033">
    <property type="protein sequence ID" value="TXF87671.1"/>
    <property type="molecule type" value="Genomic_DNA"/>
</dbReference>
<keyword evidence="4" id="KW-1185">Reference proteome</keyword>
<dbReference type="PROSITE" id="PS00061">
    <property type="entry name" value="ADH_SHORT"/>
    <property type="match status" value="1"/>
</dbReference>
<evidence type="ECO:0000313" key="3">
    <source>
        <dbReference type="EMBL" id="TXF87671.1"/>
    </source>
</evidence>
<dbReference type="PRINTS" id="PR00081">
    <property type="entry name" value="GDHRDH"/>
</dbReference>
<dbReference type="Proteomes" id="UP000321907">
    <property type="component" value="Unassembled WGS sequence"/>
</dbReference>
<dbReference type="GO" id="GO:0016491">
    <property type="term" value="F:oxidoreductase activity"/>
    <property type="evidence" value="ECO:0007669"/>
    <property type="project" value="UniProtKB-KW"/>
</dbReference>
<dbReference type="RefSeq" id="WP_147932126.1">
    <property type="nucleotide sequence ID" value="NZ_VOXD01000033.1"/>
</dbReference>
<dbReference type="CDD" id="cd05233">
    <property type="entry name" value="SDR_c"/>
    <property type="match status" value="1"/>
</dbReference>